<dbReference type="InterPro" id="IPR037185">
    <property type="entry name" value="EmrE-like"/>
</dbReference>
<comment type="similarity">
    <text evidence="2">Belongs to the EamA transporter family.</text>
</comment>
<keyword evidence="11" id="KW-1185">Reference proteome</keyword>
<feature type="domain" description="EamA" evidence="9">
    <location>
        <begin position="3"/>
        <end position="132"/>
    </location>
</feature>
<sequence length="294" mass="31763">MALGAGAYLLWGLVPIYWPLLEPASALEILAHRVVWSLVTVTVLLAVLRRWRHALAVTREPRRLAYVVVGAVAVAINWGTFIYAVNSDRVVEASLGYFINPLVTIAFGVVFLRERLRRAQWIGLSIAFAAVVELTWEYGHLPVIALTLAFSFGVYGLMKKRASIGSVEGLAIETVALLPVAVAYLAYLALAGDSTFGSDGVGHALLLASTGLVTAVPLLLFGAAATRLSMTALGLIQYLAPILQFAFGVLVFHEAMSTGRWVGFVLVWIALVVITVDATRHRRRVLREAAASVV</sequence>
<dbReference type="AlphaFoldDB" id="A0A0B2BF49"/>
<comment type="caution">
    <text evidence="10">The sequence shown here is derived from an EMBL/GenBank/DDBJ whole genome shotgun (WGS) entry which is preliminary data.</text>
</comment>
<evidence type="ECO:0000256" key="7">
    <source>
        <dbReference type="ARBA" id="ARBA00023136"/>
    </source>
</evidence>
<feature type="transmembrane region" description="Helical" evidence="8">
    <location>
        <begin position="119"/>
        <end position="136"/>
    </location>
</feature>
<name>A0A0B2BF49_9ACTN</name>
<dbReference type="SUPFAM" id="SSF103481">
    <property type="entry name" value="Multidrug resistance efflux transporter EmrE"/>
    <property type="match status" value="2"/>
</dbReference>
<evidence type="ECO:0000256" key="8">
    <source>
        <dbReference type="SAM" id="Phobius"/>
    </source>
</evidence>
<dbReference type="InterPro" id="IPR004626">
    <property type="entry name" value="RarD"/>
</dbReference>
<evidence type="ECO:0000256" key="5">
    <source>
        <dbReference type="ARBA" id="ARBA00022692"/>
    </source>
</evidence>
<dbReference type="Pfam" id="PF00892">
    <property type="entry name" value="EamA"/>
    <property type="match status" value="2"/>
</dbReference>
<dbReference type="GO" id="GO:0005886">
    <property type="term" value="C:plasma membrane"/>
    <property type="evidence" value="ECO:0007669"/>
    <property type="project" value="UniProtKB-SubCell"/>
</dbReference>
<evidence type="ECO:0000256" key="2">
    <source>
        <dbReference type="ARBA" id="ARBA00007362"/>
    </source>
</evidence>
<feature type="transmembrane region" description="Helical" evidence="8">
    <location>
        <begin position="259"/>
        <end position="278"/>
    </location>
</feature>
<feature type="transmembrane region" description="Helical" evidence="8">
    <location>
        <begin position="33"/>
        <end position="51"/>
    </location>
</feature>
<evidence type="ECO:0000256" key="3">
    <source>
        <dbReference type="ARBA" id="ARBA00022448"/>
    </source>
</evidence>
<dbReference type="PANTHER" id="PTHR22911">
    <property type="entry name" value="ACYL-MALONYL CONDENSING ENZYME-RELATED"/>
    <property type="match status" value="1"/>
</dbReference>
<protein>
    <submittedName>
        <fullName evidence="10">Chloramphenicol-sensitive protein RarD</fullName>
    </submittedName>
</protein>
<feature type="transmembrane region" description="Helical" evidence="8">
    <location>
        <begin position="170"/>
        <end position="190"/>
    </location>
</feature>
<dbReference type="Proteomes" id="UP000230842">
    <property type="component" value="Unassembled WGS sequence"/>
</dbReference>
<evidence type="ECO:0000313" key="10">
    <source>
        <dbReference type="EMBL" id="PJJ58260.1"/>
    </source>
</evidence>
<evidence type="ECO:0000259" key="9">
    <source>
        <dbReference type="Pfam" id="PF00892"/>
    </source>
</evidence>
<keyword evidence="7 8" id="KW-0472">Membrane</keyword>
<evidence type="ECO:0000256" key="1">
    <source>
        <dbReference type="ARBA" id="ARBA00004651"/>
    </source>
</evidence>
<organism evidence="10 11">
    <name type="scientific">Mumia flava</name>
    <dbReference type="NCBI Taxonomy" id="1348852"/>
    <lineage>
        <taxon>Bacteria</taxon>
        <taxon>Bacillati</taxon>
        <taxon>Actinomycetota</taxon>
        <taxon>Actinomycetes</taxon>
        <taxon>Propionibacteriales</taxon>
        <taxon>Nocardioidaceae</taxon>
        <taxon>Mumia</taxon>
    </lineage>
</organism>
<feature type="transmembrane region" description="Helical" evidence="8">
    <location>
        <begin position="142"/>
        <end position="158"/>
    </location>
</feature>
<keyword evidence="4" id="KW-1003">Cell membrane</keyword>
<keyword evidence="5 8" id="KW-0812">Transmembrane</keyword>
<evidence type="ECO:0000256" key="4">
    <source>
        <dbReference type="ARBA" id="ARBA00022475"/>
    </source>
</evidence>
<evidence type="ECO:0000313" key="11">
    <source>
        <dbReference type="Proteomes" id="UP000230842"/>
    </source>
</evidence>
<feature type="transmembrane region" description="Helical" evidence="8">
    <location>
        <begin position="235"/>
        <end position="253"/>
    </location>
</feature>
<proteinExistence type="inferred from homology"/>
<dbReference type="NCBIfam" id="TIGR00688">
    <property type="entry name" value="rarD"/>
    <property type="match status" value="1"/>
</dbReference>
<feature type="domain" description="EamA" evidence="9">
    <location>
        <begin position="144"/>
        <end position="275"/>
    </location>
</feature>
<dbReference type="Gene3D" id="1.10.3730.20">
    <property type="match status" value="1"/>
</dbReference>
<keyword evidence="3" id="KW-0813">Transport</keyword>
<feature type="transmembrane region" description="Helical" evidence="8">
    <location>
        <begin position="95"/>
        <end position="112"/>
    </location>
</feature>
<dbReference type="EMBL" id="PGEZ01000001">
    <property type="protein sequence ID" value="PJJ58260.1"/>
    <property type="molecule type" value="Genomic_DNA"/>
</dbReference>
<dbReference type="PANTHER" id="PTHR22911:SF137">
    <property type="entry name" value="SOLUTE CARRIER FAMILY 35 MEMBER G2-RELATED"/>
    <property type="match status" value="1"/>
</dbReference>
<reference evidence="10 11" key="1">
    <citation type="submission" date="2017-11" db="EMBL/GenBank/DDBJ databases">
        <title>Genomic Encyclopedia of Archaeal and Bacterial Type Strains, Phase II (KMG-II): From Individual Species to Whole Genera.</title>
        <authorList>
            <person name="Goeker M."/>
        </authorList>
    </citation>
    <scope>NUCLEOTIDE SEQUENCE [LARGE SCALE GENOMIC DNA]</scope>
    <source>
        <strain evidence="10 11">DSM 27763</strain>
    </source>
</reference>
<comment type="subcellular location">
    <subcellularLocation>
        <location evidence="1">Cell membrane</location>
        <topology evidence="1">Multi-pass membrane protein</topology>
    </subcellularLocation>
</comment>
<gene>
    <name evidence="10" type="ORF">CLV56_2507</name>
</gene>
<evidence type="ECO:0000256" key="6">
    <source>
        <dbReference type="ARBA" id="ARBA00022989"/>
    </source>
</evidence>
<accession>A0A0B2BF49</accession>
<dbReference type="InterPro" id="IPR000620">
    <property type="entry name" value="EamA_dom"/>
</dbReference>
<feature type="transmembrane region" description="Helical" evidence="8">
    <location>
        <begin position="63"/>
        <end position="83"/>
    </location>
</feature>
<keyword evidence="6 8" id="KW-1133">Transmembrane helix</keyword>
<feature type="transmembrane region" description="Helical" evidence="8">
    <location>
        <begin position="202"/>
        <end position="223"/>
    </location>
</feature>